<accession>R7Q528</accession>
<evidence type="ECO:0000313" key="1">
    <source>
        <dbReference type="EMBL" id="CDF33652.1"/>
    </source>
</evidence>
<dbReference type="RefSeq" id="XP_005713471.1">
    <property type="nucleotide sequence ID" value="XM_005713414.1"/>
</dbReference>
<dbReference type="GeneID" id="17321188"/>
<dbReference type="KEGG" id="ccp:CHC_T00002204001"/>
<dbReference type="Gramene" id="CDF33652">
    <property type="protein sequence ID" value="CDF33652"/>
    <property type="gene ID" value="CHC_T00002204001"/>
</dbReference>
<organism evidence="1 2">
    <name type="scientific">Chondrus crispus</name>
    <name type="common">Carrageen Irish moss</name>
    <name type="synonym">Polymorpha crispa</name>
    <dbReference type="NCBI Taxonomy" id="2769"/>
    <lineage>
        <taxon>Eukaryota</taxon>
        <taxon>Rhodophyta</taxon>
        <taxon>Florideophyceae</taxon>
        <taxon>Rhodymeniophycidae</taxon>
        <taxon>Gigartinales</taxon>
        <taxon>Gigartinaceae</taxon>
        <taxon>Chondrus</taxon>
    </lineage>
</organism>
<reference evidence="2" key="1">
    <citation type="journal article" date="2013" name="Proc. Natl. Acad. Sci. U.S.A.">
        <title>Genome structure and metabolic features in the red seaweed Chondrus crispus shed light on evolution of the Archaeplastida.</title>
        <authorList>
            <person name="Collen J."/>
            <person name="Porcel B."/>
            <person name="Carre W."/>
            <person name="Ball S.G."/>
            <person name="Chaparro C."/>
            <person name="Tonon T."/>
            <person name="Barbeyron T."/>
            <person name="Michel G."/>
            <person name="Noel B."/>
            <person name="Valentin K."/>
            <person name="Elias M."/>
            <person name="Artiguenave F."/>
            <person name="Arun A."/>
            <person name="Aury J.M."/>
            <person name="Barbosa-Neto J.F."/>
            <person name="Bothwell J.H."/>
            <person name="Bouget F.Y."/>
            <person name="Brillet L."/>
            <person name="Cabello-Hurtado F."/>
            <person name="Capella-Gutierrez S."/>
            <person name="Charrier B."/>
            <person name="Cladiere L."/>
            <person name="Cock J.M."/>
            <person name="Coelho S.M."/>
            <person name="Colleoni C."/>
            <person name="Czjzek M."/>
            <person name="Da Silva C."/>
            <person name="Delage L."/>
            <person name="Denoeud F."/>
            <person name="Deschamps P."/>
            <person name="Dittami S.M."/>
            <person name="Gabaldon T."/>
            <person name="Gachon C.M."/>
            <person name="Groisillier A."/>
            <person name="Herve C."/>
            <person name="Jabbari K."/>
            <person name="Katinka M."/>
            <person name="Kloareg B."/>
            <person name="Kowalczyk N."/>
            <person name="Labadie K."/>
            <person name="Leblanc C."/>
            <person name="Lopez P.J."/>
            <person name="McLachlan D.H."/>
            <person name="Meslet-Cladiere L."/>
            <person name="Moustafa A."/>
            <person name="Nehr Z."/>
            <person name="Nyvall Collen P."/>
            <person name="Panaud O."/>
            <person name="Partensky F."/>
            <person name="Poulain J."/>
            <person name="Rensing S.A."/>
            <person name="Rousvoal S."/>
            <person name="Samson G."/>
            <person name="Symeonidi A."/>
            <person name="Weissenbach J."/>
            <person name="Zambounis A."/>
            <person name="Wincker P."/>
            <person name="Boyen C."/>
        </authorList>
    </citation>
    <scope>NUCLEOTIDE SEQUENCE [LARGE SCALE GENOMIC DNA]</scope>
    <source>
        <strain evidence="2">cv. Stackhouse</strain>
    </source>
</reference>
<dbReference type="Proteomes" id="UP000012073">
    <property type="component" value="Unassembled WGS sequence"/>
</dbReference>
<keyword evidence="2" id="KW-1185">Reference proteome</keyword>
<sequence>MWRDVRITRITRTRATMDTGAGATMDTGAGTTMDTRTITRSTTTLTEIVSFLAVNFYLCYLSVVSSG</sequence>
<evidence type="ECO:0000313" key="2">
    <source>
        <dbReference type="Proteomes" id="UP000012073"/>
    </source>
</evidence>
<name>R7Q528_CHOCR</name>
<protein>
    <submittedName>
        <fullName evidence="1">Uncharacterized protein</fullName>
    </submittedName>
</protein>
<proteinExistence type="predicted"/>
<dbReference type="EMBL" id="HG001653">
    <property type="protein sequence ID" value="CDF33652.1"/>
    <property type="molecule type" value="Genomic_DNA"/>
</dbReference>
<dbReference type="AlphaFoldDB" id="R7Q528"/>
<gene>
    <name evidence="1" type="ORF">CHC_T00002204001</name>
</gene>